<dbReference type="InterPro" id="IPR018392">
    <property type="entry name" value="LysM"/>
</dbReference>
<feature type="compositionally biased region" description="Low complexity" evidence="2">
    <location>
        <begin position="165"/>
        <end position="176"/>
    </location>
</feature>
<keyword evidence="3" id="KW-0472">Membrane</keyword>
<feature type="domain" description="LysM" evidence="5">
    <location>
        <begin position="175"/>
        <end position="230"/>
    </location>
</feature>
<evidence type="ECO:0000256" key="3">
    <source>
        <dbReference type="SAM" id="Phobius"/>
    </source>
</evidence>
<dbReference type="AlphaFoldDB" id="A0A511UTL3"/>
<protein>
    <recommendedName>
        <fullName evidence="5">LysM domain-containing protein</fullName>
    </recommendedName>
</protein>
<accession>A0A511UTL3</accession>
<feature type="signal peptide" evidence="4">
    <location>
        <begin position="1"/>
        <end position="22"/>
    </location>
</feature>
<reference evidence="6 7" key="1">
    <citation type="submission" date="2019-07" db="EMBL/GenBank/DDBJ databases">
        <title>Whole genome shotgun sequence of Halomonas variabilis NBRC 102410.</title>
        <authorList>
            <person name="Hosoyama A."/>
            <person name="Uohara A."/>
            <person name="Ohji S."/>
            <person name="Ichikawa N."/>
        </authorList>
    </citation>
    <scope>NUCLEOTIDE SEQUENCE [LARGE SCALE GENOMIC DNA]</scope>
    <source>
        <strain evidence="6 7">NBRC 102410</strain>
    </source>
</reference>
<dbReference type="OrthoDB" id="5298707at2"/>
<dbReference type="Proteomes" id="UP000321303">
    <property type="component" value="Unassembled WGS sequence"/>
</dbReference>
<feature type="chain" id="PRO_5022187012" description="LysM domain-containing protein" evidence="4">
    <location>
        <begin position="23"/>
        <end position="696"/>
    </location>
</feature>
<comment type="caution">
    <text evidence="6">The sequence shown here is derived from an EMBL/GenBank/DDBJ whole genome shotgun (WGS) entry which is preliminary data.</text>
</comment>
<dbReference type="CDD" id="cd00118">
    <property type="entry name" value="LysM"/>
    <property type="match status" value="1"/>
</dbReference>
<organism evidence="6 7">
    <name type="scientific">Halovibrio variabilis</name>
    <dbReference type="NCBI Taxonomy" id="31910"/>
    <lineage>
        <taxon>Bacteria</taxon>
        <taxon>Pseudomonadati</taxon>
        <taxon>Pseudomonadota</taxon>
        <taxon>Gammaproteobacteria</taxon>
        <taxon>Oceanospirillales</taxon>
        <taxon>Halomonadaceae</taxon>
        <taxon>Halovibrio</taxon>
    </lineage>
</organism>
<feature type="transmembrane region" description="Helical" evidence="3">
    <location>
        <begin position="408"/>
        <end position="427"/>
    </location>
</feature>
<keyword evidence="4" id="KW-0732">Signal</keyword>
<sequence length="696" mass="74418">MKNTLAWIIWLSLSAVSSAALAVELGPASVSSFLNAPLNATIPLLESSDYPRNAIRVSVAEQSAFAAQGLEWTPLAASVRAEVQEQQGRRLVRLRSEQAMDEPWLELLLILEYPGGQQPQAVTLLFDPQSYAQGYSQDGSQSQAERASPAATAEAPSATTPPPVSNTNANTGSANSAYVSSGDTLWGVAERVKPADASVQQTMVALLEANPAAFPAGNIHNMRAGQTLSVPDAERILARSHRDADAAIQAMNEAWRARRNGPLQAVPLPGVETAPVSETSIAAAQALQAGETQLNNALAAGGSEPVVPESDESATDDQTASEAPTDGPEALTRVALTEQLRLSQVTLQQVLEERELMRAELNELRGEVASLTASLSEALVAQAQPPAPLAARMQENDGPSVGAFIARYQWPLALVAIALLVALLIWLRKRREEMWEDVSFAEPVVKPTAAPGAAPKSAPMPEPTPEPMSEPTPAPMQEAVPVSYPPPPNEGDVDKPYNDGGRQPAFGGEPEPESATQAETTDTHDAPTLDPDQWLLDEYVQQRPQQEDDLRYENSQAAGLAEQGRKRRLGLHVVAVDYSAKVSLAPPPSAEPISQMLTDLGADLPAAAEAHVSATGYHLEMTEGAGHRFIDYHPPTLSHHDGERTDTLMQPTVEFQTTPPAPAPTPHRPVEEEWEIEEVAFKPRGLDNGDPSKSSK</sequence>
<evidence type="ECO:0000313" key="7">
    <source>
        <dbReference type="Proteomes" id="UP000321303"/>
    </source>
</evidence>
<proteinExistence type="predicted"/>
<feature type="region of interest" description="Disordered" evidence="2">
    <location>
        <begin position="301"/>
        <end position="328"/>
    </location>
</feature>
<keyword evidence="3" id="KW-1133">Transmembrane helix</keyword>
<keyword evidence="1" id="KW-0175">Coiled coil</keyword>
<feature type="compositionally biased region" description="Low complexity" evidence="2">
    <location>
        <begin position="147"/>
        <end position="158"/>
    </location>
</feature>
<feature type="region of interest" description="Disordered" evidence="2">
    <location>
        <begin position="447"/>
        <end position="530"/>
    </location>
</feature>
<dbReference type="PANTHER" id="PTHR48148:SF3">
    <property type="entry name" value="KERATINOCYTE PROLINE-RICH PROTEIN"/>
    <property type="match status" value="1"/>
</dbReference>
<evidence type="ECO:0000259" key="5">
    <source>
        <dbReference type="PROSITE" id="PS51782"/>
    </source>
</evidence>
<feature type="compositionally biased region" description="Pro residues" evidence="2">
    <location>
        <begin position="458"/>
        <end position="474"/>
    </location>
</feature>
<feature type="region of interest" description="Disordered" evidence="2">
    <location>
        <begin position="133"/>
        <end position="176"/>
    </location>
</feature>
<dbReference type="PANTHER" id="PTHR48148">
    <property type="entry name" value="KERATINOCYTE PROLINE-RICH PROTEIN"/>
    <property type="match status" value="1"/>
</dbReference>
<evidence type="ECO:0000256" key="4">
    <source>
        <dbReference type="SAM" id="SignalP"/>
    </source>
</evidence>
<dbReference type="RefSeq" id="WP_146876196.1">
    <property type="nucleotide sequence ID" value="NZ_BJXV01000019.1"/>
</dbReference>
<dbReference type="PROSITE" id="PS51782">
    <property type="entry name" value="LYSM"/>
    <property type="match status" value="1"/>
</dbReference>
<dbReference type="InterPro" id="IPR020012">
    <property type="entry name" value="LysM_FimV"/>
</dbReference>
<dbReference type="InterPro" id="IPR036779">
    <property type="entry name" value="LysM_dom_sf"/>
</dbReference>
<dbReference type="EMBL" id="BJXV01000019">
    <property type="protein sequence ID" value="GEN29291.1"/>
    <property type="molecule type" value="Genomic_DNA"/>
</dbReference>
<feature type="coiled-coil region" evidence="1">
    <location>
        <begin position="347"/>
        <end position="374"/>
    </location>
</feature>
<gene>
    <name evidence="6" type="ORF">HVA01_29370</name>
</gene>
<dbReference type="NCBIfam" id="TIGR03505">
    <property type="entry name" value="FimV_core"/>
    <property type="match status" value="1"/>
</dbReference>
<name>A0A511UTL3_9GAMM</name>
<evidence type="ECO:0000256" key="1">
    <source>
        <dbReference type="SAM" id="Coils"/>
    </source>
</evidence>
<evidence type="ECO:0000256" key="2">
    <source>
        <dbReference type="SAM" id="MobiDB-lite"/>
    </source>
</evidence>
<dbReference type="Gene3D" id="3.10.350.10">
    <property type="entry name" value="LysM domain"/>
    <property type="match status" value="1"/>
</dbReference>
<dbReference type="Pfam" id="PF25800">
    <property type="entry name" value="FimV_N"/>
    <property type="match status" value="1"/>
</dbReference>
<keyword evidence="7" id="KW-1185">Reference proteome</keyword>
<dbReference type="InterPro" id="IPR057840">
    <property type="entry name" value="FimV_N"/>
</dbReference>
<evidence type="ECO:0000313" key="6">
    <source>
        <dbReference type="EMBL" id="GEN29291.1"/>
    </source>
</evidence>
<keyword evidence="3" id="KW-0812">Transmembrane</keyword>
<feature type="compositionally biased region" description="Polar residues" evidence="2">
    <location>
        <begin position="133"/>
        <end position="145"/>
    </location>
</feature>